<proteinExistence type="predicted"/>
<feature type="region of interest" description="Disordered" evidence="1">
    <location>
        <begin position="29"/>
        <end position="52"/>
    </location>
</feature>
<feature type="region of interest" description="Disordered" evidence="1">
    <location>
        <begin position="172"/>
        <end position="192"/>
    </location>
</feature>
<accession>A0AAV9G6N0</accession>
<organism evidence="2 3">
    <name type="scientific">Podospora aff. communis PSN243</name>
    <dbReference type="NCBI Taxonomy" id="3040156"/>
    <lineage>
        <taxon>Eukaryota</taxon>
        <taxon>Fungi</taxon>
        <taxon>Dikarya</taxon>
        <taxon>Ascomycota</taxon>
        <taxon>Pezizomycotina</taxon>
        <taxon>Sordariomycetes</taxon>
        <taxon>Sordariomycetidae</taxon>
        <taxon>Sordariales</taxon>
        <taxon>Podosporaceae</taxon>
        <taxon>Podospora</taxon>
    </lineage>
</organism>
<feature type="region of interest" description="Disordered" evidence="1">
    <location>
        <begin position="79"/>
        <end position="132"/>
    </location>
</feature>
<comment type="caution">
    <text evidence="2">The sequence shown here is derived from an EMBL/GenBank/DDBJ whole genome shotgun (WGS) entry which is preliminary data.</text>
</comment>
<reference evidence="2" key="2">
    <citation type="submission" date="2023-05" db="EMBL/GenBank/DDBJ databases">
        <authorList>
            <consortium name="Lawrence Berkeley National Laboratory"/>
            <person name="Steindorff A."/>
            <person name="Hensen N."/>
            <person name="Bonometti L."/>
            <person name="Westerberg I."/>
            <person name="Brannstrom I.O."/>
            <person name="Guillou S."/>
            <person name="Cros-Aarteil S."/>
            <person name="Calhoun S."/>
            <person name="Haridas S."/>
            <person name="Kuo A."/>
            <person name="Mondo S."/>
            <person name="Pangilinan J."/>
            <person name="Riley R."/>
            <person name="Labutti K."/>
            <person name="Andreopoulos B."/>
            <person name="Lipzen A."/>
            <person name="Chen C."/>
            <person name="Yanf M."/>
            <person name="Daum C."/>
            <person name="Ng V."/>
            <person name="Clum A."/>
            <person name="Ohm R."/>
            <person name="Martin F."/>
            <person name="Silar P."/>
            <person name="Natvig D."/>
            <person name="Lalanne C."/>
            <person name="Gautier V."/>
            <person name="Ament-Velasquez S.L."/>
            <person name="Kruys A."/>
            <person name="Hutchinson M.I."/>
            <person name="Powell A.J."/>
            <person name="Barry K."/>
            <person name="Miller A.N."/>
            <person name="Grigoriev I.V."/>
            <person name="Debuchy R."/>
            <person name="Gladieux P."/>
            <person name="Thoren M.H."/>
            <person name="Johannesson H."/>
        </authorList>
    </citation>
    <scope>NUCLEOTIDE SEQUENCE</scope>
    <source>
        <strain evidence="2">PSN243</strain>
    </source>
</reference>
<dbReference type="EMBL" id="MU865998">
    <property type="protein sequence ID" value="KAK4443146.1"/>
    <property type="molecule type" value="Genomic_DNA"/>
</dbReference>
<feature type="compositionally biased region" description="Gly residues" evidence="1">
    <location>
        <begin position="100"/>
        <end position="112"/>
    </location>
</feature>
<evidence type="ECO:0000313" key="3">
    <source>
        <dbReference type="Proteomes" id="UP001321760"/>
    </source>
</evidence>
<name>A0AAV9G6N0_9PEZI</name>
<evidence type="ECO:0000256" key="1">
    <source>
        <dbReference type="SAM" id="MobiDB-lite"/>
    </source>
</evidence>
<keyword evidence="3" id="KW-1185">Reference proteome</keyword>
<evidence type="ECO:0000313" key="2">
    <source>
        <dbReference type="EMBL" id="KAK4443146.1"/>
    </source>
</evidence>
<reference evidence="2" key="1">
    <citation type="journal article" date="2023" name="Mol. Phylogenet. Evol.">
        <title>Genome-scale phylogeny and comparative genomics of the fungal order Sordariales.</title>
        <authorList>
            <person name="Hensen N."/>
            <person name="Bonometti L."/>
            <person name="Westerberg I."/>
            <person name="Brannstrom I.O."/>
            <person name="Guillou S."/>
            <person name="Cros-Aarteil S."/>
            <person name="Calhoun S."/>
            <person name="Haridas S."/>
            <person name="Kuo A."/>
            <person name="Mondo S."/>
            <person name="Pangilinan J."/>
            <person name="Riley R."/>
            <person name="LaButti K."/>
            <person name="Andreopoulos B."/>
            <person name="Lipzen A."/>
            <person name="Chen C."/>
            <person name="Yan M."/>
            <person name="Daum C."/>
            <person name="Ng V."/>
            <person name="Clum A."/>
            <person name="Steindorff A."/>
            <person name="Ohm R.A."/>
            <person name="Martin F."/>
            <person name="Silar P."/>
            <person name="Natvig D.O."/>
            <person name="Lalanne C."/>
            <person name="Gautier V."/>
            <person name="Ament-Velasquez S.L."/>
            <person name="Kruys A."/>
            <person name="Hutchinson M.I."/>
            <person name="Powell A.J."/>
            <person name="Barry K."/>
            <person name="Miller A.N."/>
            <person name="Grigoriev I.V."/>
            <person name="Debuchy R."/>
            <person name="Gladieux P."/>
            <person name="Hiltunen Thoren M."/>
            <person name="Johannesson H."/>
        </authorList>
    </citation>
    <scope>NUCLEOTIDE SEQUENCE</scope>
    <source>
        <strain evidence="2">PSN243</strain>
    </source>
</reference>
<gene>
    <name evidence="2" type="ORF">QBC34DRAFT_386528</name>
</gene>
<dbReference type="AlphaFoldDB" id="A0AAV9G6N0"/>
<protein>
    <submittedName>
        <fullName evidence="2">Uncharacterized protein</fullName>
    </submittedName>
</protein>
<dbReference type="Proteomes" id="UP001321760">
    <property type="component" value="Unassembled WGS sequence"/>
</dbReference>
<sequence length="192" mass="20410">MSEFTPSAPPVGQPSSCYSEARGFLTDNIGELARHRNQTTPATSWGGDANPIPPQVLKEYWLRLYNRADSSIYQSIRKVVKKEDKPEDGDASGAQAGRTEVGGGSVPAGGQGVSDNPVGGQGVSGNPAGDTAANSIRDEVLRIRARLRDCGEVWSLSLELLIRDLVGADKLHSSGGPAAVRKRASLRETREL</sequence>